<sequence>METSLPLIGRDAEMRCFTTLLGWVAPDRAAVLLVDGPPDSGRARLLRECAAEGRRLGAAVAVTRERVVVVRDHAGPVDAYAPGGLVASAPVLIVATSAAGLENVPAEVHRIRLGPLSPADVRRLLAHALPGTRPGPRLLDLTRVAAGRPGAVVRLIAGLREEGLLRIVDGSAVPLPGRLPDRTRARLAGRFAALSPAARHLVQAATALPSPFPPARLAALLGSTVLGLLPAIEEALDSGLLTAAGEALSFSHDLVRPVVEAAMPCAVVAALRSERGARPRPAAARRGPRPAVSREADWSALSGREMEIAELVGQALTNRQIADRVGLSPHTVNYHLRQIFQKLGLASRVELVSSLRRREAAAMR</sequence>
<feature type="domain" description="HTH luxR-type" evidence="5">
    <location>
        <begin position="294"/>
        <end position="359"/>
    </location>
</feature>
<dbReference type="Proteomes" id="UP000239415">
    <property type="component" value="Unassembled WGS sequence"/>
</dbReference>
<evidence type="ECO:0000256" key="2">
    <source>
        <dbReference type="ARBA" id="ARBA00023125"/>
    </source>
</evidence>
<feature type="compositionally biased region" description="Low complexity" evidence="4">
    <location>
        <begin position="279"/>
        <end position="291"/>
    </location>
</feature>
<dbReference type="Pfam" id="PF00196">
    <property type="entry name" value="GerE"/>
    <property type="match status" value="1"/>
</dbReference>
<dbReference type="PANTHER" id="PTHR44688:SF16">
    <property type="entry name" value="DNA-BINDING TRANSCRIPTIONAL ACTIVATOR DEVR_DOSR"/>
    <property type="match status" value="1"/>
</dbReference>
<evidence type="ECO:0000313" key="7">
    <source>
        <dbReference type="Proteomes" id="UP000239415"/>
    </source>
</evidence>
<feature type="region of interest" description="Disordered" evidence="4">
    <location>
        <begin position="277"/>
        <end position="296"/>
    </location>
</feature>
<dbReference type="AlphaFoldDB" id="A0A2T0JY94"/>
<keyword evidence="2 6" id="KW-0238">DNA-binding</keyword>
<dbReference type="InterPro" id="IPR016032">
    <property type="entry name" value="Sig_transdc_resp-reg_C-effctor"/>
</dbReference>
<dbReference type="PROSITE" id="PS50043">
    <property type="entry name" value="HTH_LUXR_2"/>
    <property type="match status" value="1"/>
</dbReference>
<dbReference type="PANTHER" id="PTHR44688">
    <property type="entry name" value="DNA-BINDING TRANSCRIPTIONAL ACTIVATOR DEVR_DOSR"/>
    <property type="match status" value="1"/>
</dbReference>
<comment type="caution">
    <text evidence="6">The sequence shown here is derived from an EMBL/GenBank/DDBJ whole genome shotgun (WGS) entry which is preliminary data.</text>
</comment>
<reference evidence="6 7" key="1">
    <citation type="submission" date="2018-03" db="EMBL/GenBank/DDBJ databases">
        <title>Genomic Encyclopedia of Archaeal and Bacterial Type Strains, Phase II (KMG-II): from individual species to whole genera.</title>
        <authorList>
            <person name="Goeker M."/>
        </authorList>
    </citation>
    <scope>NUCLEOTIDE SEQUENCE [LARGE SCALE GENOMIC DNA]</scope>
    <source>
        <strain evidence="6 7">DSM 43146</strain>
    </source>
</reference>
<keyword evidence="1" id="KW-0805">Transcription regulation</keyword>
<dbReference type="SMART" id="SM00421">
    <property type="entry name" value="HTH_LUXR"/>
    <property type="match status" value="1"/>
</dbReference>
<keyword evidence="7" id="KW-1185">Reference proteome</keyword>
<name>A0A2T0JY94_9ACTN</name>
<evidence type="ECO:0000256" key="4">
    <source>
        <dbReference type="SAM" id="MobiDB-lite"/>
    </source>
</evidence>
<gene>
    <name evidence="6" type="ORF">CLV67_1246</name>
</gene>
<dbReference type="SUPFAM" id="SSF46894">
    <property type="entry name" value="C-terminal effector domain of the bipartite response regulators"/>
    <property type="match status" value="1"/>
</dbReference>
<protein>
    <submittedName>
        <fullName evidence="6">DNA-binding CsgD family transcriptional regulator</fullName>
    </submittedName>
</protein>
<dbReference type="RefSeq" id="WP_203737891.1">
    <property type="nucleotide sequence ID" value="NZ_BOMO01000188.1"/>
</dbReference>
<organism evidence="6 7">
    <name type="scientific">Actinoplanes italicus</name>
    <dbReference type="NCBI Taxonomy" id="113567"/>
    <lineage>
        <taxon>Bacteria</taxon>
        <taxon>Bacillati</taxon>
        <taxon>Actinomycetota</taxon>
        <taxon>Actinomycetes</taxon>
        <taxon>Micromonosporales</taxon>
        <taxon>Micromonosporaceae</taxon>
        <taxon>Actinoplanes</taxon>
    </lineage>
</organism>
<evidence type="ECO:0000256" key="1">
    <source>
        <dbReference type="ARBA" id="ARBA00023015"/>
    </source>
</evidence>
<accession>A0A2T0JY94</accession>
<dbReference type="CDD" id="cd06170">
    <property type="entry name" value="LuxR_C_like"/>
    <property type="match status" value="1"/>
</dbReference>
<dbReference type="GO" id="GO:0006355">
    <property type="term" value="P:regulation of DNA-templated transcription"/>
    <property type="evidence" value="ECO:0007669"/>
    <property type="project" value="InterPro"/>
</dbReference>
<dbReference type="InterPro" id="IPR036388">
    <property type="entry name" value="WH-like_DNA-bd_sf"/>
</dbReference>
<dbReference type="Gene3D" id="1.10.10.10">
    <property type="entry name" value="Winged helix-like DNA-binding domain superfamily/Winged helix DNA-binding domain"/>
    <property type="match status" value="1"/>
</dbReference>
<dbReference type="GO" id="GO:0003677">
    <property type="term" value="F:DNA binding"/>
    <property type="evidence" value="ECO:0007669"/>
    <property type="project" value="UniProtKB-KW"/>
</dbReference>
<keyword evidence="3" id="KW-0804">Transcription</keyword>
<proteinExistence type="predicted"/>
<evidence type="ECO:0000259" key="5">
    <source>
        <dbReference type="PROSITE" id="PS50043"/>
    </source>
</evidence>
<dbReference type="InterPro" id="IPR000792">
    <property type="entry name" value="Tscrpt_reg_LuxR_C"/>
</dbReference>
<evidence type="ECO:0000313" key="6">
    <source>
        <dbReference type="EMBL" id="PRX13817.1"/>
    </source>
</evidence>
<dbReference type="EMBL" id="PVMZ01000024">
    <property type="protein sequence ID" value="PRX13817.1"/>
    <property type="molecule type" value="Genomic_DNA"/>
</dbReference>
<evidence type="ECO:0000256" key="3">
    <source>
        <dbReference type="ARBA" id="ARBA00023163"/>
    </source>
</evidence>
<dbReference type="PRINTS" id="PR00038">
    <property type="entry name" value="HTHLUXR"/>
</dbReference>